<gene>
    <name evidence="2" type="ORF">OC846_000278</name>
</gene>
<dbReference type="EMBL" id="JAPDMZ010000003">
    <property type="protein sequence ID" value="KAK0557711.1"/>
    <property type="molecule type" value="Genomic_DNA"/>
</dbReference>
<evidence type="ECO:0000259" key="1">
    <source>
        <dbReference type="PROSITE" id="PS51184"/>
    </source>
</evidence>
<dbReference type="GO" id="GO:0016706">
    <property type="term" value="F:2-oxoglutarate-dependent dioxygenase activity"/>
    <property type="evidence" value="ECO:0007669"/>
    <property type="project" value="TreeGrafter"/>
</dbReference>
<dbReference type="GO" id="GO:0005737">
    <property type="term" value="C:cytoplasm"/>
    <property type="evidence" value="ECO:0007669"/>
    <property type="project" value="TreeGrafter"/>
</dbReference>
<dbReference type="AlphaFoldDB" id="A0AAN6GY54"/>
<dbReference type="SUPFAM" id="SSF51197">
    <property type="entry name" value="Clavaminate synthase-like"/>
    <property type="match status" value="1"/>
</dbReference>
<dbReference type="InterPro" id="IPR050910">
    <property type="entry name" value="JMJD6_ArgDemeth/LysHydrox"/>
</dbReference>
<accession>A0AAN6GY54</accession>
<feature type="domain" description="JmjC" evidence="1">
    <location>
        <begin position="108"/>
        <end position="282"/>
    </location>
</feature>
<dbReference type="Gene3D" id="2.60.120.650">
    <property type="entry name" value="Cupin"/>
    <property type="match status" value="1"/>
</dbReference>
<proteinExistence type="predicted"/>
<dbReference type="GO" id="GO:0043565">
    <property type="term" value="F:sequence-specific DNA binding"/>
    <property type="evidence" value="ECO:0007669"/>
    <property type="project" value="TreeGrafter"/>
</dbReference>
<evidence type="ECO:0000313" key="3">
    <source>
        <dbReference type="Proteomes" id="UP001176517"/>
    </source>
</evidence>
<dbReference type="PROSITE" id="PS51184">
    <property type="entry name" value="JMJC"/>
    <property type="match status" value="1"/>
</dbReference>
<dbReference type="GO" id="GO:0005634">
    <property type="term" value="C:nucleus"/>
    <property type="evidence" value="ECO:0007669"/>
    <property type="project" value="TreeGrafter"/>
</dbReference>
<comment type="caution">
    <text evidence="2">The sequence shown here is derived from an EMBL/GenBank/DDBJ whole genome shotgun (WGS) entry which is preliminary data.</text>
</comment>
<keyword evidence="3" id="KW-1185">Reference proteome</keyword>
<evidence type="ECO:0000313" key="2">
    <source>
        <dbReference type="EMBL" id="KAK0557711.1"/>
    </source>
</evidence>
<dbReference type="Proteomes" id="UP001176517">
    <property type="component" value="Unassembled WGS sequence"/>
</dbReference>
<reference evidence="2" key="1">
    <citation type="journal article" date="2023" name="PhytoFront">
        <title>Draft Genome Resources of Seven Strains of Tilletia horrida, Causal Agent of Kernel Smut of Rice.</title>
        <authorList>
            <person name="Khanal S."/>
            <person name="Antony Babu S."/>
            <person name="Zhou X.G."/>
        </authorList>
    </citation>
    <scope>NUCLEOTIDE SEQUENCE</scope>
    <source>
        <strain evidence="2">TX6</strain>
    </source>
</reference>
<sequence>MVEHWPIFDRLPTSTPEDPNVLHPAFDILRVRYGQHVVPVAVPGEEGGLDGAGCGRTEMPLADAIQLMHARKARGLDQDPTSPGIYVKDWHLFRLERLRRHELSSRASDASAAGSVYEPPPLFRDDWMNNLPRPDSDDFAFCYAGSCGSATGLHRDVYTSYSWSTNVVGRKRWRLFPPHCAAKLRRFPNVRTSELASNCDELDAQYKSGLLGPVANGKLGWPEWAEARAQACEIFQEPGETIFVPSNWYHEVLNITDCISINHNWCNSYNLESMFRSMVEEVEDVSSSLEDVRMMLETGGDKTWQVEWVKIVQDVARQDAGWAWEGFFNMVELNLTVPPAELGRSDLK</sequence>
<dbReference type="PANTHER" id="PTHR12480:SF6">
    <property type="entry name" value="2-OXOGLUTARATE AND IRON-DEPENDENT OXYGENASE JMJD4"/>
    <property type="match status" value="1"/>
</dbReference>
<dbReference type="InterPro" id="IPR003347">
    <property type="entry name" value="JmjC_dom"/>
</dbReference>
<dbReference type="Pfam" id="PF02373">
    <property type="entry name" value="JmjC"/>
    <property type="match status" value="1"/>
</dbReference>
<dbReference type="PANTHER" id="PTHR12480">
    <property type="entry name" value="ARGININE DEMETHYLASE AND LYSYL-HYDROXYLASE JMJD"/>
    <property type="match status" value="1"/>
</dbReference>
<organism evidence="2 3">
    <name type="scientific">Tilletia horrida</name>
    <dbReference type="NCBI Taxonomy" id="155126"/>
    <lineage>
        <taxon>Eukaryota</taxon>
        <taxon>Fungi</taxon>
        <taxon>Dikarya</taxon>
        <taxon>Basidiomycota</taxon>
        <taxon>Ustilaginomycotina</taxon>
        <taxon>Exobasidiomycetes</taxon>
        <taxon>Tilletiales</taxon>
        <taxon>Tilletiaceae</taxon>
        <taxon>Tilletia</taxon>
    </lineage>
</organism>
<dbReference type="GO" id="GO:0045905">
    <property type="term" value="P:positive regulation of translational termination"/>
    <property type="evidence" value="ECO:0007669"/>
    <property type="project" value="TreeGrafter"/>
</dbReference>
<protein>
    <recommendedName>
        <fullName evidence="1">JmjC domain-containing protein</fullName>
    </recommendedName>
</protein>
<dbReference type="SMART" id="SM00558">
    <property type="entry name" value="JmjC"/>
    <property type="match status" value="1"/>
</dbReference>
<name>A0AAN6GY54_9BASI</name>